<organism evidence="1 2">
    <name type="scientific">Paramecium sonneborni</name>
    <dbReference type="NCBI Taxonomy" id="65129"/>
    <lineage>
        <taxon>Eukaryota</taxon>
        <taxon>Sar</taxon>
        <taxon>Alveolata</taxon>
        <taxon>Ciliophora</taxon>
        <taxon>Intramacronucleata</taxon>
        <taxon>Oligohymenophorea</taxon>
        <taxon>Peniculida</taxon>
        <taxon>Parameciidae</taxon>
        <taxon>Paramecium</taxon>
    </lineage>
</organism>
<reference evidence="1" key="1">
    <citation type="submission" date="2021-01" db="EMBL/GenBank/DDBJ databases">
        <authorList>
            <consortium name="Genoscope - CEA"/>
            <person name="William W."/>
        </authorList>
    </citation>
    <scope>NUCLEOTIDE SEQUENCE</scope>
</reference>
<gene>
    <name evidence="1" type="ORF">PSON_ATCC_30995.1.T2430012</name>
</gene>
<protein>
    <submittedName>
        <fullName evidence="1">Uncharacterized protein</fullName>
    </submittedName>
</protein>
<keyword evidence="2" id="KW-1185">Reference proteome</keyword>
<comment type="caution">
    <text evidence="1">The sequence shown here is derived from an EMBL/GenBank/DDBJ whole genome shotgun (WGS) entry which is preliminary data.</text>
</comment>
<sequence length="264" mass="32226">MQQSLKVAQNNKSNIKERLNQIFELNPSPQENMRKLFRFYLRFQCWICLKRPLFMNYLNNLQVLLCKSHHNQLVMSNIHLNVIYGRQELQLINQYMESNLGLIEIINLIQRIFIVIPLDFLLKKQRSNFIRQCLEIDERQRLNWSELFEHSCFHSRALKYNRKSNNKTIQIRIYKLKANLIIIHWSIYILQQKLEKEEQFKLFDINQEGTLNQNFLDLYKEKILHQVIQNYLRQRNQIRIKLKLIQILFSNDEEPEIGEKFILY</sequence>
<dbReference type="Proteomes" id="UP000692954">
    <property type="component" value="Unassembled WGS sequence"/>
</dbReference>
<dbReference type="AlphaFoldDB" id="A0A8S1RR49"/>
<dbReference type="EMBL" id="CAJJDN010000243">
    <property type="protein sequence ID" value="CAD8129762.1"/>
    <property type="molecule type" value="Genomic_DNA"/>
</dbReference>
<proteinExistence type="predicted"/>
<accession>A0A8S1RR49</accession>
<name>A0A8S1RR49_9CILI</name>
<evidence type="ECO:0000313" key="1">
    <source>
        <dbReference type="EMBL" id="CAD8129762.1"/>
    </source>
</evidence>
<evidence type="ECO:0000313" key="2">
    <source>
        <dbReference type="Proteomes" id="UP000692954"/>
    </source>
</evidence>